<evidence type="ECO:0000259" key="5">
    <source>
        <dbReference type="Pfam" id="PF08170"/>
    </source>
</evidence>
<gene>
    <name evidence="7" type="ORF">O3G_MSEX003596</name>
</gene>
<dbReference type="GO" id="GO:0001682">
    <property type="term" value="P:tRNA 5'-leader removal"/>
    <property type="evidence" value="ECO:0007669"/>
    <property type="project" value="InterPro"/>
</dbReference>
<keyword evidence="8" id="KW-1185">Reference proteome</keyword>
<evidence type="ECO:0000313" key="8">
    <source>
        <dbReference type="Proteomes" id="UP000791440"/>
    </source>
</evidence>
<feature type="domain" description="POPLD" evidence="5">
    <location>
        <begin position="471"/>
        <end position="559"/>
    </location>
</feature>
<organism evidence="7 8">
    <name type="scientific">Manduca sexta</name>
    <name type="common">Tobacco hawkmoth</name>
    <name type="synonym">Tobacco hornworm</name>
    <dbReference type="NCBI Taxonomy" id="7130"/>
    <lineage>
        <taxon>Eukaryota</taxon>
        <taxon>Metazoa</taxon>
        <taxon>Ecdysozoa</taxon>
        <taxon>Arthropoda</taxon>
        <taxon>Hexapoda</taxon>
        <taxon>Insecta</taxon>
        <taxon>Pterygota</taxon>
        <taxon>Neoptera</taxon>
        <taxon>Endopterygota</taxon>
        <taxon>Lepidoptera</taxon>
        <taxon>Glossata</taxon>
        <taxon>Ditrysia</taxon>
        <taxon>Bombycoidea</taxon>
        <taxon>Sphingidae</taxon>
        <taxon>Sphinginae</taxon>
        <taxon>Sphingini</taxon>
        <taxon>Manduca</taxon>
    </lineage>
</organism>
<dbReference type="InterPro" id="IPR055079">
    <property type="entry name" value="POP1_C"/>
</dbReference>
<evidence type="ECO:0000256" key="1">
    <source>
        <dbReference type="ARBA" id="ARBA00004123"/>
    </source>
</evidence>
<comment type="subcellular location">
    <subcellularLocation>
        <location evidence="1">Nucleus</location>
    </subcellularLocation>
</comment>
<proteinExistence type="predicted"/>
<sequence length="777" mass="89469">METNEFDATLGGAEHLPLSANNLKFAASRSVEIAALTELILRPSATKLIFQTLPVHMRRRAMSHNCKRLPKKLRDAYFEQLKKSGISPKQKRPSRKHRRRPKYLLEEYNRRQKRNMWLETHIWHAKRFHMTECWGYRLAYAPCDKAFRACYRGSSAHCLMQDISYLTPIQIEGPVDVIKDMFSTITNSSCNLSIGAKAYISGNREGTIHVYNSNTYPFGYIGKVQFMWIPSTNIHKTLCLFVHPAIVKQIELLLMDLLSNNTEQKDFEDVSKKRKLNHIYAENIQIKVLSGMFNRFRLTGPNSHAILVNSLKCVDDIQKIKHDDWVEKCDNKDLELLKEKDQYWSSLSLANSPSQLPPQAVIGLVVRDPRLRRPNHRTKALCKHDSAVNTSILTNIPPHASTSALWNLDVHETIKKNAVTNSKYIQHVTKTQLVPGEINENDPFLQSLPVVLVQRPGSQDPTHKKIGYGCGWDIIMPSGYGLPFWLTFIMFGARPGGLRETESLAFEMGECYFPPDSEAGRIEEEKIESELKNRYFRLPPSKRVNFIKLGINAPFICPWRLLLQDWSETPVEKFFILRDRQKLNNLQECIQAKKCIPQMENSDFCLVAVYLQLSVRGSLKKNALICLPEQNDMSCIKELAEPHHEDPNEQLRKVKRAAHLKLLKQLRKKRIKQHKKQITTIKKLNKKTSKEPSKYVKEMRELWLPSNVETVRHIGARQVMGYISQGAFSFTEARSCGVGYITYNALNTLLNMAKNQVLLRNTSSRKYRLANIQIAIH</sequence>
<dbReference type="OrthoDB" id="442863at2759"/>
<keyword evidence="2" id="KW-0819">tRNA processing</keyword>
<dbReference type="InterPro" id="IPR009723">
    <property type="entry name" value="Pop1_N"/>
</dbReference>
<dbReference type="GO" id="GO:0005655">
    <property type="term" value="C:nucleolar ribonuclease P complex"/>
    <property type="evidence" value="ECO:0007669"/>
    <property type="project" value="InterPro"/>
</dbReference>
<dbReference type="SUPFAM" id="SSF103025">
    <property type="entry name" value="Folate-binding domain"/>
    <property type="match status" value="1"/>
</dbReference>
<evidence type="ECO:0000256" key="3">
    <source>
        <dbReference type="ARBA" id="ARBA00023242"/>
    </source>
</evidence>
<protein>
    <submittedName>
        <fullName evidence="7">Uncharacterized protein</fullName>
    </submittedName>
</protein>
<dbReference type="Pfam" id="PF22770">
    <property type="entry name" value="POP1_C"/>
    <property type="match status" value="1"/>
</dbReference>
<evidence type="ECO:0000259" key="4">
    <source>
        <dbReference type="Pfam" id="PF06978"/>
    </source>
</evidence>
<reference evidence="7" key="2">
    <citation type="submission" date="2020-12" db="EMBL/GenBank/DDBJ databases">
        <authorList>
            <person name="Kanost M."/>
        </authorList>
    </citation>
    <scope>NUCLEOTIDE SEQUENCE</scope>
</reference>
<dbReference type="EMBL" id="JH668313">
    <property type="protein sequence ID" value="KAG6444815.1"/>
    <property type="molecule type" value="Genomic_DNA"/>
</dbReference>
<dbReference type="Pfam" id="PF08170">
    <property type="entry name" value="POPLD"/>
    <property type="match status" value="1"/>
</dbReference>
<feature type="domain" description="POP1 C-terminal" evidence="6">
    <location>
        <begin position="605"/>
        <end position="775"/>
    </location>
</feature>
<evidence type="ECO:0000256" key="2">
    <source>
        <dbReference type="ARBA" id="ARBA00022694"/>
    </source>
</evidence>
<accession>A0A922CFA8</accession>
<dbReference type="InterPro" id="IPR039182">
    <property type="entry name" value="Pop1"/>
</dbReference>
<comment type="caution">
    <text evidence="7">The sequence shown here is derived from an EMBL/GenBank/DDBJ whole genome shotgun (WGS) entry which is preliminary data.</text>
</comment>
<feature type="domain" description="Pop1 N-terminal" evidence="4">
    <location>
        <begin position="25"/>
        <end position="100"/>
    </location>
</feature>
<name>A0A922CFA8_MANSE</name>
<dbReference type="PANTHER" id="PTHR22731">
    <property type="entry name" value="RIBONUCLEASES P/MRP PROTEIN SUBUNIT POP1"/>
    <property type="match status" value="1"/>
</dbReference>
<dbReference type="Proteomes" id="UP000791440">
    <property type="component" value="Unassembled WGS sequence"/>
</dbReference>
<dbReference type="Pfam" id="PF06978">
    <property type="entry name" value="POP1_N"/>
    <property type="match status" value="2"/>
</dbReference>
<dbReference type="InterPro" id="IPR012590">
    <property type="entry name" value="POPLD_dom"/>
</dbReference>
<keyword evidence="3" id="KW-0539">Nucleus</keyword>
<reference evidence="7" key="1">
    <citation type="journal article" date="2016" name="Insect Biochem. Mol. Biol.">
        <title>Multifaceted biological insights from a draft genome sequence of the tobacco hornworm moth, Manduca sexta.</title>
        <authorList>
            <person name="Kanost M.R."/>
            <person name="Arrese E.L."/>
            <person name="Cao X."/>
            <person name="Chen Y.R."/>
            <person name="Chellapilla S."/>
            <person name="Goldsmith M.R."/>
            <person name="Grosse-Wilde E."/>
            <person name="Heckel D.G."/>
            <person name="Herndon N."/>
            <person name="Jiang H."/>
            <person name="Papanicolaou A."/>
            <person name="Qu J."/>
            <person name="Soulages J.L."/>
            <person name="Vogel H."/>
            <person name="Walters J."/>
            <person name="Waterhouse R.M."/>
            <person name="Ahn S.J."/>
            <person name="Almeida F.C."/>
            <person name="An C."/>
            <person name="Aqrawi P."/>
            <person name="Bretschneider A."/>
            <person name="Bryant W.B."/>
            <person name="Bucks S."/>
            <person name="Chao H."/>
            <person name="Chevignon G."/>
            <person name="Christen J.M."/>
            <person name="Clarke D.F."/>
            <person name="Dittmer N.T."/>
            <person name="Ferguson L.C.F."/>
            <person name="Garavelou S."/>
            <person name="Gordon K.H.J."/>
            <person name="Gunaratna R.T."/>
            <person name="Han Y."/>
            <person name="Hauser F."/>
            <person name="He Y."/>
            <person name="Heidel-Fischer H."/>
            <person name="Hirsh A."/>
            <person name="Hu Y."/>
            <person name="Jiang H."/>
            <person name="Kalra D."/>
            <person name="Klinner C."/>
            <person name="Konig C."/>
            <person name="Kovar C."/>
            <person name="Kroll A.R."/>
            <person name="Kuwar S.S."/>
            <person name="Lee S.L."/>
            <person name="Lehman R."/>
            <person name="Li K."/>
            <person name="Li Z."/>
            <person name="Liang H."/>
            <person name="Lovelace S."/>
            <person name="Lu Z."/>
            <person name="Mansfield J.H."/>
            <person name="McCulloch K.J."/>
            <person name="Mathew T."/>
            <person name="Morton B."/>
            <person name="Muzny D.M."/>
            <person name="Neunemann D."/>
            <person name="Ongeri F."/>
            <person name="Pauchet Y."/>
            <person name="Pu L.L."/>
            <person name="Pyrousis I."/>
            <person name="Rao X.J."/>
            <person name="Redding A."/>
            <person name="Roesel C."/>
            <person name="Sanchez-Gracia A."/>
            <person name="Schaack S."/>
            <person name="Shukla A."/>
            <person name="Tetreau G."/>
            <person name="Wang Y."/>
            <person name="Xiong G.H."/>
            <person name="Traut W."/>
            <person name="Walsh T.K."/>
            <person name="Worley K.C."/>
            <person name="Wu D."/>
            <person name="Wu W."/>
            <person name="Wu Y.Q."/>
            <person name="Zhang X."/>
            <person name="Zou Z."/>
            <person name="Zucker H."/>
            <person name="Briscoe A.D."/>
            <person name="Burmester T."/>
            <person name="Clem R.J."/>
            <person name="Feyereisen R."/>
            <person name="Grimmelikhuijzen C.J.P."/>
            <person name="Hamodrakas S.J."/>
            <person name="Hansson B.S."/>
            <person name="Huguet E."/>
            <person name="Jermiin L.S."/>
            <person name="Lan Q."/>
            <person name="Lehman H.K."/>
            <person name="Lorenzen M."/>
            <person name="Merzendorfer H."/>
            <person name="Michalopoulos I."/>
            <person name="Morton D.B."/>
            <person name="Muthukrishnan S."/>
            <person name="Oakeshott J.G."/>
            <person name="Palmer W."/>
            <person name="Park Y."/>
            <person name="Passarelli A.L."/>
            <person name="Rozas J."/>
            <person name="Schwartz L.M."/>
            <person name="Smith W."/>
            <person name="Southgate A."/>
            <person name="Vilcinskas A."/>
            <person name="Vogt R."/>
            <person name="Wang P."/>
            <person name="Werren J."/>
            <person name="Yu X.Q."/>
            <person name="Zhou J.J."/>
            <person name="Brown S.J."/>
            <person name="Scherer S.E."/>
            <person name="Richards S."/>
            <person name="Blissard G.W."/>
        </authorList>
    </citation>
    <scope>NUCLEOTIDE SEQUENCE</scope>
</reference>
<evidence type="ECO:0000313" key="7">
    <source>
        <dbReference type="EMBL" id="KAG6444815.1"/>
    </source>
</evidence>
<evidence type="ECO:0000259" key="6">
    <source>
        <dbReference type="Pfam" id="PF22770"/>
    </source>
</evidence>
<dbReference type="AlphaFoldDB" id="A0A922CFA8"/>
<dbReference type="PANTHER" id="PTHR22731:SF3">
    <property type="entry name" value="RIBONUCLEASES P_MRP PROTEIN SUBUNIT POP1"/>
    <property type="match status" value="1"/>
</dbReference>
<feature type="domain" description="Pop1 N-terminal" evidence="4">
    <location>
        <begin position="107"/>
        <end position="173"/>
    </location>
</feature>
<dbReference type="GO" id="GO:0000172">
    <property type="term" value="C:ribonuclease MRP complex"/>
    <property type="evidence" value="ECO:0007669"/>
    <property type="project" value="InterPro"/>
</dbReference>